<dbReference type="InterPro" id="IPR014710">
    <property type="entry name" value="RmlC-like_jellyroll"/>
</dbReference>
<feature type="active site" description="Proton donor" evidence="8">
    <location>
        <position position="134"/>
    </location>
</feature>
<evidence type="ECO:0000313" key="11">
    <source>
        <dbReference type="EMBL" id="SQC36214.1"/>
    </source>
</evidence>
<dbReference type="EMBL" id="UAWL01000009">
    <property type="protein sequence ID" value="SQC36215.1"/>
    <property type="molecule type" value="Genomic_DNA"/>
</dbReference>
<dbReference type="EMBL" id="UAWL01000006">
    <property type="protein sequence ID" value="SQB98106.1"/>
    <property type="molecule type" value="Genomic_DNA"/>
</dbReference>
<evidence type="ECO:0000313" key="12">
    <source>
        <dbReference type="EMBL" id="SQC36215.1"/>
    </source>
</evidence>
<dbReference type="Gene3D" id="2.60.120.10">
    <property type="entry name" value="Jelly Rolls"/>
    <property type="match status" value="1"/>
</dbReference>
<dbReference type="Proteomes" id="UP000250166">
    <property type="component" value="Unassembled WGS sequence"/>
</dbReference>
<feature type="site" description="Participates in a stacking interaction with the thymidine ring of dTDP-4-oxo-6-deoxyglucose" evidence="9">
    <location>
        <position position="140"/>
    </location>
</feature>
<evidence type="ECO:0000313" key="13">
    <source>
        <dbReference type="Proteomes" id="UP000250166"/>
    </source>
</evidence>
<evidence type="ECO:0000256" key="9">
    <source>
        <dbReference type="PIRSR" id="PIRSR600888-3"/>
    </source>
</evidence>
<comment type="function">
    <text evidence="2">Catalyzes the epimerization of the C3' and C5'positions of dTDP-6-deoxy-D-xylo-4-hexulose, forming dTDP-6-deoxy-L-lyxo-4-hexulose.</text>
</comment>
<feature type="active site" description="Proton acceptor" evidence="8">
    <location>
        <position position="64"/>
    </location>
</feature>
<evidence type="ECO:0000256" key="3">
    <source>
        <dbReference type="ARBA" id="ARBA00012098"/>
    </source>
</evidence>
<dbReference type="GO" id="GO:0000271">
    <property type="term" value="P:polysaccharide biosynthetic process"/>
    <property type="evidence" value="ECO:0007669"/>
    <property type="project" value="TreeGrafter"/>
</dbReference>
<dbReference type="RefSeq" id="WP_023946408.1">
    <property type="nucleotide sequence ID" value="NZ_JAERIV010000006.1"/>
</dbReference>
<evidence type="ECO:0000256" key="6">
    <source>
        <dbReference type="ARBA" id="ARBA00031424"/>
    </source>
</evidence>
<evidence type="ECO:0000256" key="8">
    <source>
        <dbReference type="PIRSR" id="PIRSR600888-1"/>
    </source>
</evidence>
<dbReference type="EC" id="5.1.3.13" evidence="3"/>
<evidence type="ECO:0000256" key="2">
    <source>
        <dbReference type="ARBA" id="ARBA00001997"/>
    </source>
</evidence>
<dbReference type="GO" id="GO:0005829">
    <property type="term" value="C:cytosol"/>
    <property type="evidence" value="ECO:0007669"/>
    <property type="project" value="TreeGrafter"/>
</dbReference>
<dbReference type="InterPro" id="IPR011051">
    <property type="entry name" value="RmlC_Cupin_sf"/>
</dbReference>
<dbReference type="InterPro" id="IPR000888">
    <property type="entry name" value="RmlC-like"/>
</dbReference>
<evidence type="ECO:0000256" key="4">
    <source>
        <dbReference type="ARBA" id="ARBA00019595"/>
    </source>
</evidence>
<dbReference type="PANTHER" id="PTHR21047:SF2">
    <property type="entry name" value="THYMIDINE DIPHOSPHO-4-KETO-RHAMNOSE 3,5-EPIMERASE"/>
    <property type="match status" value="1"/>
</dbReference>
<evidence type="ECO:0000313" key="10">
    <source>
        <dbReference type="EMBL" id="SQB98106.1"/>
    </source>
</evidence>
<dbReference type="SUPFAM" id="SSF51182">
    <property type="entry name" value="RmlC-like cupins"/>
    <property type="match status" value="1"/>
</dbReference>
<gene>
    <name evidence="11" type="primary">rfbC_3</name>
    <name evidence="10" type="synonym">rfbC_1</name>
    <name evidence="12" type="synonym">rfbC_4</name>
    <name evidence="10" type="ORF">NCTC13102_00556</name>
    <name evidence="11" type="ORF">NCTC13102_02024</name>
    <name evidence="12" type="ORF">NCTC13102_02025</name>
</gene>
<evidence type="ECO:0000256" key="5">
    <source>
        <dbReference type="ARBA" id="ARBA00029758"/>
    </source>
</evidence>
<accession>A0A2X3ELF2</accession>
<name>A0A2X3ELF2_9HELI</name>
<evidence type="ECO:0000256" key="1">
    <source>
        <dbReference type="ARBA" id="ARBA00001298"/>
    </source>
</evidence>
<dbReference type="Pfam" id="PF00908">
    <property type="entry name" value="dTDP_sugar_isom"/>
    <property type="match status" value="1"/>
</dbReference>
<dbReference type="EMBL" id="UAWL01000009">
    <property type="protein sequence ID" value="SQC36214.1"/>
    <property type="molecule type" value="Genomic_DNA"/>
</dbReference>
<dbReference type="AlphaFoldDB" id="A0A2X3ELF2"/>
<sequence>MKSIQITNTRFEGLYILTPRIFPDERGGFIKIFHQESFAHLGLESTFQECFFSYSHKGVLRGMHFQIPPHDCTKLVYVSSGKIEDVVLDIRKDSASFGEAFHITLDSACAQCLYIPSGFAHGFLSLEEGSIVHYLQTKLYAPQSDSGILYDSFGFDWQKVASQAGIQELIISKRDREFERFSKDFSLM</sequence>
<comment type="catalytic activity">
    <reaction evidence="1">
        <text>dTDP-4-dehydro-6-deoxy-alpha-D-glucose = dTDP-4-dehydro-beta-L-rhamnose</text>
        <dbReference type="Rhea" id="RHEA:16969"/>
        <dbReference type="ChEBI" id="CHEBI:57649"/>
        <dbReference type="ChEBI" id="CHEBI:62830"/>
        <dbReference type="EC" id="5.1.3.13"/>
    </reaction>
</comment>
<keyword evidence="11" id="KW-0413">Isomerase</keyword>
<organism evidence="11 13">
    <name type="scientific">Helicobacter fennelliae</name>
    <dbReference type="NCBI Taxonomy" id="215"/>
    <lineage>
        <taxon>Bacteria</taxon>
        <taxon>Pseudomonadati</taxon>
        <taxon>Campylobacterota</taxon>
        <taxon>Epsilonproteobacteria</taxon>
        <taxon>Campylobacterales</taxon>
        <taxon>Helicobacteraceae</taxon>
        <taxon>Helicobacter</taxon>
    </lineage>
</organism>
<proteinExistence type="predicted"/>
<protein>
    <recommendedName>
        <fullName evidence="4">dTDP-4-dehydrorhamnose 3,5-epimerase</fullName>
        <ecNumber evidence="3">5.1.3.13</ecNumber>
    </recommendedName>
    <alternativeName>
        <fullName evidence="6">Thymidine diphospho-4-keto-rhamnose 3,5-epimerase</fullName>
    </alternativeName>
    <alternativeName>
        <fullName evidence="5">dTDP-4-keto-6-deoxyglucose 3,5-epimerase</fullName>
    </alternativeName>
    <alternativeName>
        <fullName evidence="7">dTDP-6-deoxy-D-xylo-4-hexulose 3,5-epimerase</fullName>
    </alternativeName>
</protein>
<evidence type="ECO:0000256" key="7">
    <source>
        <dbReference type="ARBA" id="ARBA00033311"/>
    </source>
</evidence>
<reference evidence="11 13" key="1">
    <citation type="submission" date="2018-06" db="EMBL/GenBank/DDBJ databases">
        <authorList>
            <consortium name="Pathogen Informatics"/>
            <person name="Doyle S."/>
        </authorList>
    </citation>
    <scope>NUCLEOTIDE SEQUENCE [LARGE SCALE GENOMIC DNA]</scope>
    <source>
        <strain evidence="11 13">NCTC13102</strain>
    </source>
</reference>
<dbReference type="GO" id="GO:0008830">
    <property type="term" value="F:dTDP-4-dehydrorhamnose 3,5-epimerase activity"/>
    <property type="evidence" value="ECO:0007669"/>
    <property type="project" value="UniProtKB-EC"/>
</dbReference>
<dbReference type="CDD" id="cd00438">
    <property type="entry name" value="cupin_RmlC"/>
    <property type="match status" value="1"/>
</dbReference>
<dbReference type="PANTHER" id="PTHR21047">
    <property type="entry name" value="DTDP-6-DEOXY-D-GLUCOSE-3,5 EPIMERASE"/>
    <property type="match status" value="1"/>
</dbReference>